<keyword evidence="2" id="KW-0812">Transmembrane</keyword>
<accession>A0A1H5MEI5</accession>
<dbReference type="EMBL" id="FNTX01000002">
    <property type="protein sequence ID" value="SEE87802.1"/>
    <property type="molecule type" value="Genomic_DNA"/>
</dbReference>
<keyword evidence="2" id="KW-1133">Transmembrane helix</keyword>
<evidence type="ECO:0000313" key="3">
    <source>
        <dbReference type="EMBL" id="SEE87802.1"/>
    </source>
</evidence>
<feature type="transmembrane region" description="Helical" evidence="2">
    <location>
        <begin position="71"/>
        <end position="93"/>
    </location>
</feature>
<protein>
    <submittedName>
        <fullName evidence="3">Uncharacterized protein</fullName>
    </submittedName>
</protein>
<organism evidence="3 4">
    <name type="scientific">Ruania alba</name>
    <dbReference type="NCBI Taxonomy" id="648782"/>
    <lineage>
        <taxon>Bacteria</taxon>
        <taxon>Bacillati</taxon>
        <taxon>Actinomycetota</taxon>
        <taxon>Actinomycetes</taxon>
        <taxon>Micrococcales</taxon>
        <taxon>Ruaniaceae</taxon>
        <taxon>Ruania</taxon>
    </lineage>
</organism>
<feature type="transmembrane region" description="Helical" evidence="2">
    <location>
        <begin position="139"/>
        <end position="159"/>
    </location>
</feature>
<evidence type="ECO:0000256" key="2">
    <source>
        <dbReference type="SAM" id="Phobius"/>
    </source>
</evidence>
<name>A0A1H5MEI5_9MICO</name>
<proteinExistence type="predicted"/>
<dbReference type="Proteomes" id="UP000199220">
    <property type="component" value="Unassembled WGS sequence"/>
</dbReference>
<evidence type="ECO:0000256" key="1">
    <source>
        <dbReference type="SAM" id="MobiDB-lite"/>
    </source>
</evidence>
<reference evidence="4" key="1">
    <citation type="submission" date="2016-10" db="EMBL/GenBank/DDBJ databases">
        <authorList>
            <person name="Varghese N."/>
            <person name="Submissions S."/>
        </authorList>
    </citation>
    <scope>NUCLEOTIDE SEQUENCE [LARGE SCALE GENOMIC DNA]</scope>
    <source>
        <strain evidence="4">DSM 21368</strain>
    </source>
</reference>
<evidence type="ECO:0000313" key="4">
    <source>
        <dbReference type="Proteomes" id="UP000199220"/>
    </source>
</evidence>
<sequence length="170" mass="17600">MSQQPPDQPNDPFAAPHQYGATAPDGATPQSAPLQAGPPQQAGAHQQARGPYGAPTGSAGSASSRNTAGRLALVFGLVCAGISTLAQLVWSFGPTSMYGTAFYDVFLIGYDIVVTITSLAACILGLIGLRRSNLPQRAAAIGLGLGLATFGPMVIYLFGRLVQSVFHLHY</sequence>
<feature type="region of interest" description="Disordered" evidence="1">
    <location>
        <begin position="1"/>
        <end position="63"/>
    </location>
</feature>
<feature type="transmembrane region" description="Helical" evidence="2">
    <location>
        <begin position="105"/>
        <end position="127"/>
    </location>
</feature>
<dbReference type="AlphaFoldDB" id="A0A1H5MEI5"/>
<feature type="compositionally biased region" description="Low complexity" evidence="1">
    <location>
        <begin position="29"/>
        <end position="63"/>
    </location>
</feature>
<gene>
    <name evidence="3" type="ORF">SAMN04488554_3338</name>
</gene>
<keyword evidence="4" id="KW-1185">Reference proteome</keyword>
<keyword evidence="2" id="KW-0472">Membrane</keyword>